<name>A0AAW1NS76_9CHLO</name>
<keyword evidence="4" id="KW-1185">Reference proteome</keyword>
<evidence type="ECO:0000256" key="1">
    <source>
        <dbReference type="SAM" id="Coils"/>
    </source>
</evidence>
<keyword evidence="1" id="KW-0175">Coiled coil</keyword>
<reference evidence="2" key="2">
    <citation type="submission" date="2024-04" db="EMBL/GenBank/DDBJ databases">
        <authorList>
            <person name="Dal Grande F."/>
            <person name="Keller J."/>
            <person name="Delaux P.-M."/>
        </authorList>
    </citation>
    <scope>NUCLEOTIDE SEQUENCE</scope>
    <source>
        <strain evidence="2">SAG 2036</strain>
    </source>
</reference>
<accession>A0AAW1NS76</accession>
<gene>
    <name evidence="2" type="ORF">WJX73_000231</name>
    <name evidence="3" type="ORF">WJX73_002201</name>
</gene>
<organism evidence="2 4">
    <name type="scientific">Symbiochloris irregularis</name>
    <dbReference type="NCBI Taxonomy" id="706552"/>
    <lineage>
        <taxon>Eukaryota</taxon>
        <taxon>Viridiplantae</taxon>
        <taxon>Chlorophyta</taxon>
        <taxon>core chlorophytes</taxon>
        <taxon>Trebouxiophyceae</taxon>
        <taxon>Trebouxiales</taxon>
        <taxon>Trebouxiaceae</taxon>
        <taxon>Symbiochloris</taxon>
    </lineage>
</organism>
<dbReference type="AlphaFoldDB" id="A0AAW1NS76"/>
<dbReference type="EMBL" id="JALJOQ010000110">
    <property type="protein sequence ID" value="KAK9797032.1"/>
    <property type="molecule type" value="Genomic_DNA"/>
</dbReference>
<dbReference type="Proteomes" id="UP001465755">
    <property type="component" value="Unassembled WGS sequence"/>
</dbReference>
<evidence type="ECO:0000313" key="4">
    <source>
        <dbReference type="Proteomes" id="UP001465755"/>
    </source>
</evidence>
<comment type="caution">
    <text evidence="2">The sequence shown here is derived from an EMBL/GenBank/DDBJ whole genome shotgun (WGS) entry which is preliminary data.</text>
</comment>
<protein>
    <submittedName>
        <fullName evidence="2">Uncharacterized protein</fullName>
    </submittedName>
</protein>
<reference evidence="2 4" key="1">
    <citation type="journal article" date="2024" name="Nat. Commun.">
        <title>Phylogenomics reveals the evolutionary origins of lichenization in chlorophyte algae.</title>
        <authorList>
            <person name="Puginier C."/>
            <person name="Libourel C."/>
            <person name="Otte J."/>
            <person name="Skaloud P."/>
            <person name="Haon M."/>
            <person name="Grisel S."/>
            <person name="Petersen M."/>
            <person name="Berrin J.G."/>
            <person name="Delaux P.M."/>
            <person name="Dal Grande F."/>
            <person name="Keller J."/>
        </authorList>
    </citation>
    <scope>NUCLEOTIDE SEQUENCE [LARGE SCALE GENOMIC DNA]</scope>
    <source>
        <strain evidence="2 4">SAG 2036</strain>
    </source>
</reference>
<evidence type="ECO:0000313" key="3">
    <source>
        <dbReference type="EMBL" id="KAK9806399.1"/>
    </source>
</evidence>
<evidence type="ECO:0000313" key="2">
    <source>
        <dbReference type="EMBL" id="KAK9797032.1"/>
    </source>
</evidence>
<proteinExistence type="predicted"/>
<dbReference type="EMBL" id="JALJOQ010000038">
    <property type="protein sequence ID" value="KAK9806399.1"/>
    <property type="molecule type" value="Genomic_DNA"/>
</dbReference>
<feature type="coiled-coil region" evidence="1">
    <location>
        <begin position="14"/>
        <end position="55"/>
    </location>
</feature>
<sequence length="183" mass="21105">MNAGDTTPVNTLQLYELIDRLQALEVANDKLRATNSELLDRVEKIENTQEAQDNRLYLTPESSWTAFSNGDVLVWDLGKQPRCWPGGTSEYFEDEPEELPLLADEHLQARVCAPKTRVMSPGQLEEDQYEMWEVLVPDTLAEFVEENNSRWREAKYPPQRYYGLVVSDFRDGAHSMHMDMVAH</sequence>